<comment type="subcellular location">
    <subcellularLocation>
        <location evidence="1">Mitochondrion</location>
    </subcellularLocation>
</comment>
<reference evidence="8" key="1">
    <citation type="submission" date="2025-08" db="UniProtKB">
        <authorList>
            <consortium name="Ensembl"/>
        </authorList>
    </citation>
    <scope>IDENTIFICATION</scope>
</reference>
<evidence type="ECO:0000313" key="9">
    <source>
        <dbReference type="Proteomes" id="UP000694427"/>
    </source>
</evidence>
<keyword evidence="3" id="KW-0689">Ribosomal protein</keyword>
<evidence type="ECO:0000256" key="3">
    <source>
        <dbReference type="ARBA" id="ARBA00022980"/>
    </source>
</evidence>
<keyword evidence="5" id="KW-0687">Ribonucleoprotein</keyword>
<evidence type="ECO:0000256" key="5">
    <source>
        <dbReference type="ARBA" id="ARBA00023274"/>
    </source>
</evidence>
<evidence type="ECO:0000256" key="7">
    <source>
        <dbReference type="ARBA" id="ARBA00035179"/>
    </source>
</evidence>
<evidence type="ECO:0000256" key="1">
    <source>
        <dbReference type="ARBA" id="ARBA00004173"/>
    </source>
</evidence>
<evidence type="ECO:0000313" key="8">
    <source>
        <dbReference type="Ensembl" id="ENSCCRP00010013002.1"/>
    </source>
</evidence>
<comment type="similarity">
    <text evidence="6">Belongs to the mitochondrion-specific ribosomal protein mL54 family.</text>
</comment>
<name>A0A8C1GSL2_CYPCA</name>
<keyword evidence="2" id="KW-0809">Transit peptide</keyword>
<evidence type="ECO:0000256" key="6">
    <source>
        <dbReference type="ARBA" id="ARBA00033752"/>
    </source>
</evidence>
<dbReference type="PANTHER" id="PTHR28595">
    <property type="entry name" value="39S RIBOSOMAL PROTEIN L54, MITOCHONDRIAL"/>
    <property type="match status" value="1"/>
</dbReference>
<dbReference type="PANTHER" id="PTHR28595:SF1">
    <property type="entry name" value="LARGE RIBOSOMAL SUBUNIT PROTEIN ML54"/>
    <property type="match status" value="1"/>
</dbReference>
<reference evidence="8" key="2">
    <citation type="submission" date="2025-09" db="UniProtKB">
        <authorList>
            <consortium name="Ensembl"/>
        </authorList>
    </citation>
    <scope>IDENTIFICATION</scope>
</reference>
<proteinExistence type="inferred from homology"/>
<dbReference type="GO" id="GO:0005762">
    <property type="term" value="C:mitochondrial large ribosomal subunit"/>
    <property type="evidence" value="ECO:0007669"/>
    <property type="project" value="TreeGrafter"/>
</dbReference>
<dbReference type="AlphaFoldDB" id="A0A8C1GSL2"/>
<organism evidence="8 9">
    <name type="scientific">Cyprinus carpio</name>
    <name type="common">Common carp</name>
    <dbReference type="NCBI Taxonomy" id="7962"/>
    <lineage>
        <taxon>Eukaryota</taxon>
        <taxon>Metazoa</taxon>
        <taxon>Chordata</taxon>
        <taxon>Craniata</taxon>
        <taxon>Vertebrata</taxon>
        <taxon>Euteleostomi</taxon>
        <taxon>Actinopterygii</taxon>
        <taxon>Neopterygii</taxon>
        <taxon>Teleostei</taxon>
        <taxon>Ostariophysi</taxon>
        <taxon>Cypriniformes</taxon>
        <taxon>Cyprinidae</taxon>
        <taxon>Cyprininae</taxon>
        <taxon>Cyprinus</taxon>
    </lineage>
</organism>
<dbReference type="Pfam" id="PF08561">
    <property type="entry name" value="Ribosomal_L37"/>
    <property type="match status" value="1"/>
</dbReference>
<accession>A0A8C1GSL2</accession>
<keyword evidence="4" id="KW-0496">Mitochondrion</keyword>
<keyword evidence="9" id="KW-1185">Reference proteome</keyword>
<sequence length="176" mass="20754">MQTAVKKPKKKEEEEVQPVWWKVREGTMARSVLHSFKRINLPVLNAYNELFVNTLRIQSRSYASKKPGNYFCQILFLPFLVTKGKGKGMVKEVFKGPEVCKDPVRLCAHVVGVNIFKQGEDPLIKPREEYPEWLFQLDLGPPKKLNELEPDSREYWKLLRKEHIWRHNKLHKGKKM</sequence>
<protein>
    <recommendedName>
        <fullName evidence="7">Large ribosomal subunit protein mL54</fullName>
    </recommendedName>
</protein>
<dbReference type="InterPro" id="IPR013870">
    <property type="entry name" value="Ribosomal_mL54"/>
</dbReference>
<dbReference type="Proteomes" id="UP000694427">
    <property type="component" value="Unplaced"/>
</dbReference>
<evidence type="ECO:0000256" key="4">
    <source>
        <dbReference type="ARBA" id="ARBA00023128"/>
    </source>
</evidence>
<dbReference type="GO" id="GO:0003735">
    <property type="term" value="F:structural constituent of ribosome"/>
    <property type="evidence" value="ECO:0007669"/>
    <property type="project" value="TreeGrafter"/>
</dbReference>
<dbReference type="Ensembl" id="ENSCCRT00010014153.1">
    <property type="protein sequence ID" value="ENSCCRP00010013002.1"/>
    <property type="gene ID" value="ENSCCRG00010005516.1"/>
</dbReference>
<evidence type="ECO:0000256" key="2">
    <source>
        <dbReference type="ARBA" id="ARBA00022946"/>
    </source>
</evidence>